<dbReference type="InterPro" id="IPR002110">
    <property type="entry name" value="Ankyrin_rpt"/>
</dbReference>
<feature type="compositionally biased region" description="Low complexity" evidence="4">
    <location>
        <begin position="88"/>
        <end position="105"/>
    </location>
</feature>
<protein>
    <submittedName>
        <fullName evidence="5">Ankyrin repeat domain-containing protein 50</fullName>
    </submittedName>
</protein>
<dbReference type="AlphaFoldDB" id="A0AAV9GRR3"/>
<dbReference type="PANTHER" id="PTHR24180">
    <property type="entry name" value="CYCLIN-DEPENDENT KINASE INHIBITOR 2C-RELATED"/>
    <property type="match status" value="1"/>
</dbReference>
<evidence type="ECO:0000256" key="4">
    <source>
        <dbReference type="SAM" id="MobiDB-lite"/>
    </source>
</evidence>
<feature type="region of interest" description="Disordered" evidence="4">
    <location>
        <begin position="49"/>
        <end position="120"/>
    </location>
</feature>
<dbReference type="InterPro" id="IPR051637">
    <property type="entry name" value="Ank_repeat_dom-contain_49"/>
</dbReference>
<feature type="compositionally biased region" description="Polar residues" evidence="4">
    <location>
        <begin position="72"/>
        <end position="81"/>
    </location>
</feature>
<keyword evidence="2 3" id="KW-0040">ANK repeat</keyword>
<organism evidence="5 6">
    <name type="scientific">Podospora aff. communis PSN243</name>
    <dbReference type="NCBI Taxonomy" id="3040156"/>
    <lineage>
        <taxon>Eukaryota</taxon>
        <taxon>Fungi</taxon>
        <taxon>Dikarya</taxon>
        <taxon>Ascomycota</taxon>
        <taxon>Pezizomycotina</taxon>
        <taxon>Sordariomycetes</taxon>
        <taxon>Sordariomycetidae</taxon>
        <taxon>Sordariales</taxon>
        <taxon>Podosporaceae</taxon>
        <taxon>Podospora</taxon>
    </lineage>
</organism>
<keyword evidence="1" id="KW-0677">Repeat</keyword>
<evidence type="ECO:0000256" key="2">
    <source>
        <dbReference type="ARBA" id="ARBA00023043"/>
    </source>
</evidence>
<evidence type="ECO:0000313" key="5">
    <source>
        <dbReference type="EMBL" id="KAK4451519.1"/>
    </source>
</evidence>
<reference evidence="5" key="2">
    <citation type="submission" date="2023-05" db="EMBL/GenBank/DDBJ databases">
        <authorList>
            <consortium name="Lawrence Berkeley National Laboratory"/>
            <person name="Steindorff A."/>
            <person name="Hensen N."/>
            <person name="Bonometti L."/>
            <person name="Westerberg I."/>
            <person name="Brannstrom I.O."/>
            <person name="Guillou S."/>
            <person name="Cros-Aarteil S."/>
            <person name="Calhoun S."/>
            <person name="Haridas S."/>
            <person name="Kuo A."/>
            <person name="Mondo S."/>
            <person name="Pangilinan J."/>
            <person name="Riley R."/>
            <person name="Labutti K."/>
            <person name="Andreopoulos B."/>
            <person name="Lipzen A."/>
            <person name="Chen C."/>
            <person name="Yanf M."/>
            <person name="Daum C."/>
            <person name="Ng V."/>
            <person name="Clum A."/>
            <person name="Ohm R."/>
            <person name="Martin F."/>
            <person name="Silar P."/>
            <person name="Natvig D."/>
            <person name="Lalanne C."/>
            <person name="Gautier V."/>
            <person name="Ament-Velasquez S.L."/>
            <person name="Kruys A."/>
            <person name="Hutchinson M.I."/>
            <person name="Powell A.J."/>
            <person name="Barry K."/>
            <person name="Miller A.N."/>
            <person name="Grigoriev I.V."/>
            <person name="Debuchy R."/>
            <person name="Gladieux P."/>
            <person name="Thoren M.H."/>
            <person name="Johannesson H."/>
        </authorList>
    </citation>
    <scope>NUCLEOTIDE SEQUENCE</scope>
    <source>
        <strain evidence="5">PSN243</strain>
    </source>
</reference>
<name>A0AAV9GRR3_9PEZI</name>
<dbReference type="PROSITE" id="PS50297">
    <property type="entry name" value="ANK_REP_REGION"/>
    <property type="match status" value="1"/>
</dbReference>
<dbReference type="Pfam" id="PF12796">
    <property type="entry name" value="Ank_2"/>
    <property type="match status" value="2"/>
</dbReference>
<dbReference type="Proteomes" id="UP001321760">
    <property type="component" value="Unassembled WGS sequence"/>
</dbReference>
<keyword evidence="6" id="KW-1185">Reference proteome</keyword>
<dbReference type="PROSITE" id="PS50088">
    <property type="entry name" value="ANK_REPEAT"/>
    <property type="match status" value="1"/>
</dbReference>
<reference evidence="5" key="1">
    <citation type="journal article" date="2023" name="Mol. Phylogenet. Evol.">
        <title>Genome-scale phylogeny and comparative genomics of the fungal order Sordariales.</title>
        <authorList>
            <person name="Hensen N."/>
            <person name="Bonometti L."/>
            <person name="Westerberg I."/>
            <person name="Brannstrom I.O."/>
            <person name="Guillou S."/>
            <person name="Cros-Aarteil S."/>
            <person name="Calhoun S."/>
            <person name="Haridas S."/>
            <person name="Kuo A."/>
            <person name="Mondo S."/>
            <person name="Pangilinan J."/>
            <person name="Riley R."/>
            <person name="LaButti K."/>
            <person name="Andreopoulos B."/>
            <person name="Lipzen A."/>
            <person name="Chen C."/>
            <person name="Yan M."/>
            <person name="Daum C."/>
            <person name="Ng V."/>
            <person name="Clum A."/>
            <person name="Steindorff A."/>
            <person name="Ohm R.A."/>
            <person name="Martin F."/>
            <person name="Silar P."/>
            <person name="Natvig D.O."/>
            <person name="Lalanne C."/>
            <person name="Gautier V."/>
            <person name="Ament-Velasquez S.L."/>
            <person name="Kruys A."/>
            <person name="Hutchinson M.I."/>
            <person name="Powell A.J."/>
            <person name="Barry K."/>
            <person name="Miller A.N."/>
            <person name="Grigoriev I.V."/>
            <person name="Debuchy R."/>
            <person name="Gladieux P."/>
            <person name="Hiltunen Thoren M."/>
            <person name="Johannesson H."/>
        </authorList>
    </citation>
    <scope>NUCLEOTIDE SEQUENCE</scope>
    <source>
        <strain evidence="5">PSN243</strain>
    </source>
</reference>
<dbReference type="SMART" id="SM00248">
    <property type="entry name" value="ANK"/>
    <property type="match status" value="4"/>
</dbReference>
<evidence type="ECO:0000313" key="6">
    <source>
        <dbReference type="Proteomes" id="UP001321760"/>
    </source>
</evidence>
<sequence length="527" mass="58621">MEQEDVPVYTEVDTSGLLSWIDESPELTAQLRLPLTHWPHPSWHPDADSQWILPPPSPTANTNPYLAPNSPPTVSATSPAENTPPVEPITATTSPEPTPSETTTPENPPQDPPTQSTPSLALKDTLYTLQTRLITALYTAIASKNTEVVHLLITRGFVSPDVTSSTGCTPLIAAVSAGNGSMVCLLVSLGATVNAYGRDEHGKERTPLMVAAAQGRLPLVKLLKEDFGADDAVIAPDGQLALRLAADAGHREVVAYLPSRRGGEWRRWKAHHHVVVRRVKRAGWDLYRFGKFWVWDLPRFFLWSVPKHVLVKPLWKTGKYCWENKGRFGGWCKRQAKEMPGRVKRGAEKVWKGVKKAPGKSWKVMKKVPMAMEEMVKAMWKVIKRIPAAMKVVGMWILDSLMSVGKAVGNVFLRIVSAIHTALMAVLDFFRRTTLKDVWNGICDVFEAVFVKLPKAIWGGIKAAGDMALKVLEGMFGCIGWLIWMIFKGLLWTANFVPAQLWKMICAIGSSMAKGYHEMRVWFNPKH</sequence>
<feature type="repeat" description="ANK" evidence="3">
    <location>
        <begin position="166"/>
        <end position="198"/>
    </location>
</feature>
<dbReference type="PANTHER" id="PTHR24180:SF45">
    <property type="entry name" value="POLY [ADP-RIBOSE] POLYMERASE TANKYRASE"/>
    <property type="match status" value="1"/>
</dbReference>
<comment type="caution">
    <text evidence="5">The sequence shown here is derived from an EMBL/GenBank/DDBJ whole genome shotgun (WGS) entry which is preliminary data.</text>
</comment>
<gene>
    <name evidence="5" type="ORF">QBC34DRAFT_401247</name>
</gene>
<proteinExistence type="predicted"/>
<dbReference type="Gene3D" id="1.25.40.20">
    <property type="entry name" value="Ankyrin repeat-containing domain"/>
    <property type="match status" value="1"/>
</dbReference>
<evidence type="ECO:0000256" key="1">
    <source>
        <dbReference type="ARBA" id="ARBA00022737"/>
    </source>
</evidence>
<accession>A0AAV9GRR3</accession>
<dbReference type="EMBL" id="MU865928">
    <property type="protein sequence ID" value="KAK4451519.1"/>
    <property type="molecule type" value="Genomic_DNA"/>
</dbReference>
<dbReference type="SUPFAM" id="SSF48403">
    <property type="entry name" value="Ankyrin repeat"/>
    <property type="match status" value="1"/>
</dbReference>
<evidence type="ECO:0000256" key="3">
    <source>
        <dbReference type="PROSITE-ProRule" id="PRU00023"/>
    </source>
</evidence>
<dbReference type="InterPro" id="IPR036770">
    <property type="entry name" value="Ankyrin_rpt-contain_sf"/>
</dbReference>